<comment type="caution">
    <text evidence="2">The sequence shown here is derived from an EMBL/GenBank/DDBJ whole genome shotgun (WGS) entry which is preliminary data.</text>
</comment>
<dbReference type="EMBL" id="JBHTEB010000001">
    <property type="protein sequence ID" value="MFD0315784.1"/>
    <property type="molecule type" value="Genomic_DNA"/>
</dbReference>
<organism evidence="2 3">
    <name type="scientific">Streptomyces flavalbus</name>
    <dbReference type="NCBI Taxonomy" id="2665155"/>
    <lineage>
        <taxon>Bacteria</taxon>
        <taxon>Bacillati</taxon>
        <taxon>Actinomycetota</taxon>
        <taxon>Actinomycetes</taxon>
        <taxon>Kitasatosporales</taxon>
        <taxon>Streptomycetaceae</taxon>
        <taxon>Streptomyces</taxon>
    </lineage>
</organism>
<keyword evidence="3" id="KW-1185">Reference proteome</keyword>
<dbReference type="Pfam" id="PF18968">
    <property type="entry name" value="DUF5707"/>
    <property type="match status" value="1"/>
</dbReference>
<dbReference type="InterPro" id="IPR043761">
    <property type="entry name" value="DUF5707"/>
</dbReference>
<evidence type="ECO:0000256" key="1">
    <source>
        <dbReference type="SAM" id="SignalP"/>
    </source>
</evidence>
<dbReference type="RefSeq" id="WP_381609464.1">
    <property type="nucleotide sequence ID" value="NZ_JBHTEB010000001.1"/>
</dbReference>
<dbReference type="Proteomes" id="UP001597023">
    <property type="component" value="Unassembled WGS sequence"/>
</dbReference>
<sequence>MSARLLLSSLAGVAVLGGGALAAVALVGTADAAPARPTIDKAKATSVVLGVSGETFTFTTTVSDNSGIKSVRVLPWPEGSKLDPKAAEMEYAEPTTCEATSATTSVCTYTTPLDKEKDAATMPTGTWNMAVLVTAKDEDTTFSAKATTFHVTR</sequence>
<feature type="chain" id="PRO_5046518505" evidence="1">
    <location>
        <begin position="23"/>
        <end position="153"/>
    </location>
</feature>
<accession>A0ABW2WAP4</accession>
<gene>
    <name evidence="2" type="ORF">ACFQZ6_16420</name>
</gene>
<reference evidence="3" key="1">
    <citation type="journal article" date="2019" name="Int. J. Syst. Evol. Microbiol.">
        <title>The Global Catalogue of Microorganisms (GCM) 10K type strain sequencing project: providing services to taxonomists for standard genome sequencing and annotation.</title>
        <authorList>
            <consortium name="The Broad Institute Genomics Platform"/>
            <consortium name="The Broad Institute Genome Sequencing Center for Infectious Disease"/>
            <person name="Wu L."/>
            <person name="Ma J."/>
        </authorList>
    </citation>
    <scope>NUCLEOTIDE SEQUENCE [LARGE SCALE GENOMIC DNA]</scope>
    <source>
        <strain evidence="3">CGMCC 4.7400</strain>
    </source>
</reference>
<evidence type="ECO:0000313" key="2">
    <source>
        <dbReference type="EMBL" id="MFD0315784.1"/>
    </source>
</evidence>
<evidence type="ECO:0000313" key="3">
    <source>
        <dbReference type="Proteomes" id="UP001597023"/>
    </source>
</evidence>
<proteinExistence type="predicted"/>
<keyword evidence="1" id="KW-0732">Signal</keyword>
<protein>
    <submittedName>
        <fullName evidence="2">DUF5707 domain-containing protein</fullName>
    </submittedName>
</protein>
<name>A0ABW2WAP4_9ACTN</name>
<feature type="signal peptide" evidence="1">
    <location>
        <begin position="1"/>
        <end position="22"/>
    </location>
</feature>